<gene>
    <name evidence="1" type="ORF">CPB84DRAFT_1798275</name>
</gene>
<proteinExistence type="predicted"/>
<keyword evidence="2" id="KW-1185">Reference proteome</keyword>
<name>A0A9P5TFA6_GYMJU</name>
<evidence type="ECO:0000313" key="2">
    <source>
        <dbReference type="Proteomes" id="UP000724874"/>
    </source>
</evidence>
<dbReference type="EMBL" id="JADNYJ010000233">
    <property type="protein sequence ID" value="KAF8873607.1"/>
    <property type="molecule type" value="Genomic_DNA"/>
</dbReference>
<reference evidence="1" key="1">
    <citation type="submission" date="2020-11" db="EMBL/GenBank/DDBJ databases">
        <authorList>
            <consortium name="DOE Joint Genome Institute"/>
            <person name="Ahrendt S."/>
            <person name="Riley R."/>
            <person name="Andreopoulos W."/>
            <person name="LaButti K."/>
            <person name="Pangilinan J."/>
            <person name="Ruiz-duenas F.J."/>
            <person name="Barrasa J.M."/>
            <person name="Sanchez-Garcia M."/>
            <person name="Camarero S."/>
            <person name="Miyauchi S."/>
            <person name="Serrano A."/>
            <person name="Linde D."/>
            <person name="Babiker R."/>
            <person name="Drula E."/>
            <person name="Ayuso-Fernandez I."/>
            <person name="Pacheco R."/>
            <person name="Padilla G."/>
            <person name="Ferreira P."/>
            <person name="Barriuso J."/>
            <person name="Kellner H."/>
            <person name="Castanera R."/>
            <person name="Alfaro M."/>
            <person name="Ramirez L."/>
            <person name="Pisabarro A.G."/>
            <person name="Kuo A."/>
            <person name="Tritt A."/>
            <person name="Lipzen A."/>
            <person name="He G."/>
            <person name="Yan M."/>
            <person name="Ng V."/>
            <person name="Cullen D."/>
            <person name="Martin F."/>
            <person name="Rosso M.-N."/>
            <person name="Henrissat B."/>
            <person name="Hibbett D."/>
            <person name="Martinez A.T."/>
            <person name="Grigoriev I.V."/>
        </authorList>
    </citation>
    <scope>NUCLEOTIDE SEQUENCE</scope>
    <source>
        <strain evidence="1">AH 44721</strain>
    </source>
</reference>
<dbReference type="Proteomes" id="UP000724874">
    <property type="component" value="Unassembled WGS sequence"/>
</dbReference>
<sequence length="456" mass="52270">MHIDDLGQDILWEIFLMNADLDAIVDLGGLYEPGKEPPRYRYSPLTVTRRTHKVIHLDFFDQVKNHWREEVIRRTGEAPLCLKGDLLGYRTEDFFLATTTPTSTLESFNLGYSYYRILSLPKGKLFSDNAPLLNHRWVSQLRHLTLSSPFSMPEILRATKEMPFLNSIRLESGVRALGQITSDIQLISLPQLRNIVLTGYLSTCLQFLEHVTPGLGCGVSLDPTDSRDTITETEFGNAIDIFTRYSQNYFGVYNPKRLLLSLTSKSFYIYDLLDPIRVPSSPSFKFTIQFGRRLREDANPQLLRSLMQSPMTSLTFLELLLFTNAIEPSDPDFVKFTHILSSLDTLQINSLDVLHPLLQIPAHRGVPFPALRTLKIVQSTKIYAESIEPFLAWRKKCGKPIQVLDLTFSSVSLFGNLEYLETFTGMKVMWSEQFTTEEYICGSGARERLYFDKRTY</sequence>
<protein>
    <submittedName>
        <fullName evidence="1">Uncharacterized protein</fullName>
    </submittedName>
</protein>
<organism evidence="1 2">
    <name type="scientific">Gymnopilus junonius</name>
    <name type="common">Spectacular rustgill mushroom</name>
    <name type="synonym">Gymnopilus spectabilis subsp. junonius</name>
    <dbReference type="NCBI Taxonomy" id="109634"/>
    <lineage>
        <taxon>Eukaryota</taxon>
        <taxon>Fungi</taxon>
        <taxon>Dikarya</taxon>
        <taxon>Basidiomycota</taxon>
        <taxon>Agaricomycotina</taxon>
        <taxon>Agaricomycetes</taxon>
        <taxon>Agaricomycetidae</taxon>
        <taxon>Agaricales</taxon>
        <taxon>Agaricineae</taxon>
        <taxon>Hymenogastraceae</taxon>
        <taxon>Gymnopilus</taxon>
    </lineage>
</organism>
<comment type="caution">
    <text evidence="1">The sequence shown here is derived from an EMBL/GenBank/DDBJ whole genome shotgun (WGS) entry which is preliminary data.</text>
</comment>
<dbReference type="AlphaFoldDB" id="A0A9P5TFA6"/>
<accession>A0A9P5TFA6</accession>
<dbReference type="OrthoDB" id="2977877at2759"/>
<evidence type="ECO:0000313" key="1">
    <source>
        <dbReference type="EMBL" id="KAF8873607.1"/>
    </source>
</evidence>